<dbReference type="SUPFAM" id="SSF56266">
    <property type="entry name" value="DmpA/ArgJ-like"/>
    <property type="match status" value="1"/>
</dbReference>
<keyword evidence="3" id="KW-1185">Reference proteome</keyword>
<evidence type="ECO:0000313" key="3">
    <source>
        <dbReference type="Proteomes" id="UP001516662"/>
    </source>
</evidence>
<dbReference type="PANTHER" id="PTHR36512:SF3">
    <property type="entry name" value="BLR5678 PROTEIN"/>
    <property type="match status" value="1"/>
</dbReference>
<dbReference type="RefSeq" id="WP_193539326.1">
    <property type="nucleotide sequence ID" value="NZ_JADCLJ010000024.1"/>
</dbReference>
<reference evidence="2 3" key="1">
    <citation type="submission" date="2020-10" db="EMBL/GenBank/DDBJ databases">
        <title>Bacillus sp. HD4P25, an endophyte from a halophyte.</title>
        <authorList>
            <person name="Sun J.-Q."/>
        </authorList>
    </citation>
    <scope>NUCLEOTIDE SEQUENCE [LARGE SCALE GENOMIC DNA]</scope>
    <source>
        <strain evidence="2 3">YIM 93174</strain>
    </source>
</reference>
<dbReference type="EMBL" id="JADCLJ010000024">
    <property type="protein sequence ID" value="MBE4910101.1"/>
    <property type="molecule type" value="Genomic_DNA"/>
</dbReference>
<evidence type="ECO:0000256" key="1">
    <source>
        <dbReference type="ARBA" id="ARBA00007068"/>
    </source>
</evidence>
<dbReference type="Proteomes" id="UP001516662">
    <property type="component" value="Unassembled WGS sequence"/>
</dbReference>
<dbReference type="PANTHER" id="PTHR36512">
    <property type="entry name" value="D-AMINOPEPTIDASE"/>
    <property type="match status" value="1"/>
</dbReference>
<dbReference type="InterPro" id="IPR005321">
    <property type="entry name" value="Peptidase_S58_DmpA"/>
</dbReference>
<comment type="similarity">
    <text evidence="1">Belongs to the peptidase S58 family.</text>
</comment>
<comment type="caution">
    <text evidence="2">The sequence shown here is derived from an EMBL/GenBank/DDBJ whole genome shotgun (WGS) entry which is preliminary data.</text>
</comment>
<dbReference type="Pfam" id="PF03576">
    <property type="entry name" value="Peptidase_S58"/>
    <property type="match status" value="1"/>
</dbReference>
<accession>A0ABR9QNM8</accession>
<proteinExistence type="inferred from homology"/>
<dbReference type="CDD" id="cd02253">
    <property type="entry name" value="DmpA"/>
    <property type="match status" value="1"/>
</dbReference>
<protein>
    <submittedName>
        <fullName evidence="2">P1 family peptidase</fullName>
    </submittedName>
</protein>
<dbReference type="InterPro" id="IPR016117">
    <property type="entry name" value="ArgJ-like_dom_sf"/>
</dbReference>
<name>A0ABR9QNM8_9BACI</name>
<gene>
    <name evidence="2" type="ORF">IMZ08_18860</name>
</gene>
<sequence>MNLKKRLRDYGLKVGKMSTGPKNTITDVKGVMVGHTTLSNNSVQTGVTAIIPHTGNIFLEKYIGATHVINGFGKTIGTIQIDELGTIETPILLTNTLSIGTCADSLLKYMIDSNKEIGRITGTVNPIVCECNDMFLNDIRSFSVTNEHVLDALQNASETFEEGSVGAGTGMRCFGLKGGIGSSSRTFEIHSNTYTLGVLVLTNYGKLSDFTFLGTPLGERLMPLIPSKVESDKGSIIMVVATDLPVSDRQLKRILKRTSVGLSKTGSFIGNGSGDIAIGFSTANTIPHFSKSGLQALSQLHEDEIDQSFIAVAEATEEAILNSLLSANTTIGRDGNTLYSLRDYIDQLI</sequence>
<evidence type="ECO:0000313" key="2">
    <source>
        <dbReference type="EMBL" id="MBE4910101.1"/>
    </source>
</evidence>
<dbReference type="Gene3D" id="3.60.70.12">
    <property type="entry name" value="L-amino peptidase D-ALA esterase/amidase"/>
    <property type="match status" value="1"/>
</dbReference>
<organism evidence="2 3">
    <name type="scientific">Litchfieldia luteola</name>
    <dbReference type="NCBI Taxonomy" id="682179"/>
    <lineage>
        <taxon>Bacteria</taxon>
        <taxon>Bacillati</taxon>
        <taxon>Bacillota</taxon>
        <taxon>Bacilli</taxon>
        <taxon>Bacillales</taxon>
        <taxon>Bacillaceae</taxon>
        <taxon>Litchfieldia</taxon>
    </lineage>
</organism>